<evidence type="ECO:0000313" key="2">
    <source>
        <dbReference type="Proteomes" id="UP001144256"/>
    </source>
</evidence>
<dbReference type="EMBL" id="BRLB01000032">
    <property type="protein sequence ID" value="GKX32360.1"/>
    <property type="molecule type" value="Genomic_DNA"/>
</dbReference>
<protein>
    <submittedName>
        <fullName evidence="1">Uncharacterized protein</fullName>
    </submittedName>
</protein>
<gene>
    <name evidence="1" type="ORF">SH1V18_48400</name>
</gene>
<accession>A0A9W5YH22</accession>
<evidence type="ECO:0000313" key="1">
    <source>
        <dbReference type="EMBL" id="GKX32360.1"/>
    </source>
</evidence>
<reference evidence="1" key="1">
    <citation type="submission" date="2022-06" db="EMBL/GenBank/DDBJ databases">
        <title>Vallitalea longa sp. nov., an anaerobic bacterium isolated from marine sediment.</title>
        <authorList>
            <person name="Hirano S."/>
            <person name="Terahara T."/>
            <person name="Mori K."/>
            <person name="Hamada M."/>
            <person name="Matsumoto R."/>
            <person name="Kobayashi T."/>
        </authorList>
    </citation>
    <scope>NUCLEOTIDE SEQUENCE</scope>
    <source>
        <strain evidence="1">SH18-1</strain>
    </source>
</reference>
<comment type="caution">
    <text evidence="1">The sequence shown here is derived from an EMBL/GenBank/DDBJ whole genome shotgun (WGS) entry which is preliminary data.</text>
</comment>
<proteinExistence type="predicted"/>
<dbReference type="Proteomes" id="UP001144256">
    <property type="component" value="Unassembled WGS sequence"/>
</dbReference>
<organism evidence="1 2">
    <name type="scientific">Vallitalea longa</name>
    <dbReference type="NCBI Taxonomy" id="2936439"/>
    <lineage>
        <taxon>Bacteria</taxon>
        <taxon>Bacillati</taxon>
        <taxon>Bacillota</taxon>
        <taxon>Clostridia</taxon>
        <taxon>Lachnospirales</taxon>
        <taxon>Vallitaleaceae</taxon>
        <taxon>Vallitalea</taxon>
    </lineage>
</organism>
<sequence length="125" mass="15040">MNKYIYNAKINENEKLSITLSSDTMKKLLHLLVQDLNDIIQGELTNKDKDFDIKFFQYVFYKYNELVIGLNRNNQEHFTFYVSEDYYLRYLIPFVNKSIEIVEGYNVKGYENFILELEGELKRLI</sequence>
<dbReference type="AlphaFoldDB" id="A0A9W5YH22"/>
<name>A0A9W5YH22_9FIRM</name>
<keyword evidence="2" id="KW-1185">Reference proteome</keyword>
<dbReference type="RefSeq" id="WP_281819857.1">
    <property type="nucleotide sequence ID" value="NZ_BRLB01000032.1"/>
</dbReference>